<dbReference type="InterPro" id="IPR005119">
    <property type="entry name" value="LysR_subst-bd"/>
</dbReference>
<keyword evidence="7" id="KW-1185">Reference proteome</keyword>
<dbReference type="PANTHER" id="PTHR30537">
    <property type="entry name" value="HTH-TYPE TRANSCRIPTIONAL REGULATOR"/>
    <property type="match status" value="1"/>
</dbReference>
<dbReference type="InterPro" id="IPR000847">
    <property type="entry name" value="LysR_HTH_N"/>
</dbReference>
<comment type="similarity">
    <text evidence="1">Belongs to the LysR transcriptional regulatory family.</text>
</comment>
<accession>A0ABS2DSV8</accession>
<dbReference type="RefSeq" id="WP_205103194.1">
    <property type="nucleotide sequence ID" value="NZ_JACJJC010000011.1"/>
</dbReference>
<gene>
    <name evidence="6" type="ORF">H6A60_07970</name>
</gene>
<organism evidence="6 7">
    <name type="scientific">Sutterella massiliensis</name>
    <dbReference type="NCBI Taxonomy" id="1816689"/>
    <lineage>
        <taxon>Bacteria</taxon>
        <taxon>Pseudomonadati</taxon>
        <taxon>Pseudomonadota</taxon>
        <taxon>Betaproteobacteria</taxon>
        <taxon>Burkholderiales</taxon>
        <taxon>Sutterellaceae</taxon>
        <taxon>Sutterella</taxon>
    </lineage>
</organism>
<dbReference type="Proteomes" id="UP000715095">
    <property type="component" value="Unassembled WGS sequence"/>
</dbReference>
<keyword evidence="3" id="KW-0238">DNA-binding</keyword>
<keyword evidence="2" id="KW-0805">Transcription regulation</keyword>
<name>A0ABS2DSV8_9BURK</name>
<evidence type="ECO:0000256" key="3">
    <source>
        <dbReference type="ARBA" id="ARBA00023125"/>
    </source>
</evidence>
<sequence length="307" mass="34072">MTRSSDFAFFRLLARSSSLTDAARLLSMTPSAVSRRLKEIESRLGTELVLRSTRSMRLTPQGERYLQGAEVILRETERLETEIASRPLGRLRICASFGFGETFIAPVIAEYSRTNPAVRVDLTITDRPVSIVEDGFDIGIHLGALHDSRLRALKLMSNDRILCAAPVYLHANGLPEKPGDLALHRLIEIAEDDNTVGRWILTRRGTKETVTLAAVPDLRTNSGAAALEWCRSGLGILLRSRWHAYPSIAAGELVEVLPDWHMPADVYAYYAAKRPAPQVRAFLDALKERFMQALVRSGQNGFSASSQ</sequence>
<dbReference type="Gene3D" id="1.10.10.10">
    <property type="entry name" value="Winged helix-like DNA-binding domain superfamily/Winged helix DNA-binding domain"/>
    <property type="match status" value="1"/>
</dbReference>
<dbReference type="SUPFAM" id="SSF46785">
    <property type="entry name" value="Winged helix' DNA-binding domain"/>
    <property type="match status" value="1"/>
</dbReference>
<evidence type="ECO:0000313" key="6">
    <source>
        <dbReference type="EMBL" id="MBM6704418.1"/>
    </source>
</evidence>
<evidence type="ECO:0000256" key="1">
    <source>
        <dbReference type="ARBA" id="ARBA00009437"/>
    </source>
</evidence>
<dbReference type="SUPFAM" id="SSF53850">
    <property type="entry name" value="Periplasmic binding protein-like II"/>
    <property type="match status" value="1"/>
</dbReference>
<feature type="domain" description="HTH lysR-type" evidence="5">
    <location>
        <begin position="10"/>
        <end position="59"/>
    </location>
</feature>
<dbReference type="InterPro" id="IPR036388">
    <property type="entry name" value="WH-like_DNA-bd_sf"/>
</dbReference>
<evidence type="ECO:0000259" key="5">
    <source>
        <dbReference type="PROSITE" id="PS50931"/>
    </source>
</evidence>
<evidence type="ECO:0000313" key="7">
    <source>
        <dbReference type="Proteomes" id="UP000715095"/>
    </source>
</evidence>
<comment type="caution">
    <text evidence="6">The sequence shown here is derived from an EMBL/GenBank/DDBJ whole genome shotgun (WGS) entry which is preliminary data.</text>
</comment>
<evidence type="ECO:0000256" key="2">
    <source>
        <dbReference type="ARBA" id="ARBA00023015"/>
    </source>
</evidence>
<protein>
    <submittedName>
        <fullName evidence="6">LysR family transcriptional regulator</fullName>
    </submittedName>
</protein>
<dbReference type="InterPro" id="IPR058163">
    <property type="entry name" value="LysR-type_TF_proteobact-type"/>
</dbReference>
<proteinExistence type="inferred from homology"/>
<reference evidence="6 7" key="1">
    <citation type="journal article" date="2021" name="Sci. Rep.">
        <title>The distribution of antibiotic resistance genes in chicken gut microbiota commensals.</title>
        <authorList>
            <person name="Juricova H."/>
            <person name="Matiasovicova J."/>
            <person name="Kubasova T."/>
            <person name="Cejkova D."/>
            <person name="Rychlik I."/>
        </authorList>
    </citation>
    <scope>NUCLEOTIDE SEQUENCE [LARGE SCALE GENOMIC DNA]</scope>
    <source>
        <strain evidence="6 7">An829</strain>
    </source>
</reference>
<evidence type="ECO:0000256" key="4">
    <source>
        <dbReference type="ARBA" id="ARBA00023163"/>
    </source>
</evidence>
<dbReference type="Pfam" id="PF03466">
    <property type="entry name" value="LysR_substrate"/>
    <property type="match status" value="1"/>
</dbReference>
<dbReference type="Gene3D" id="3.40.190.290">
    <property type="match status" value="1"/>
</dbReference>
<dbReference type="PANTHER" id="PTHR30537:SF5">
    <property type="entry name" value="HTH-TYPE TRANSCRIPTIONAL ACTIVATOR TTDR-RELATED"/>
    <property type="match status" value="1"/>
</dbReference>
<dbReference type="PROSITE" id="PS50931">
    <property type="entry name" value="HTH_LYSR"/>
    <property type="match status" value="1"/>
</dbReference>
<keyword evidence="4" id="KW-0804">Transcription</keyword>
<dbReference type="Pfam" id="PF00126">
    <property type="entry name" value="HTH_1"/>
    <property type="match status" value="1"/>
</dbReference>
<dbReference type="EMBL" id="JACJJC010000011">
    <property type="protein sequence ID" value="MBM6704418.1"/>
    <property type="molecule type" value="Genomic_DNA"/>
</dbReference>
<dbReference type="InterPro" id="IPR036390">
    <property type="entry name" value="WH_DNA-bd_sf"/>
</dbReference>